<name>G8BZ89_TETPH</name>
<dbReference type="OMA" id="HWDKTVL"/>
<dbReference type="STRING" id="1071381.G8BZ89"/>
<feature type="transmembrane region" description="Helical" evidence="1">
    <location>
        <begin position="476"/>
        <end position="496"/>
    </location>
</feature>
<gene>
    <name evidence="3" type="primary">TPHA0K00830</name>
    <name evidence="3" type="ordered locus">TPHA_0K00830</name>
</gene>
<dbReference type="GeneID" id="11533262"/>
<organism evidence="3 4">
    <name type="scientific">Tetrapisispora phaffii (strain ATCC 24235 / CBS 4417 / NBRC 1672 / NRRL Y-8282 / UCD 70-5)</name>
    <name type="common">Yeast</name>
    <name type="synonym">Fabospora phaffii</name>
    <dbReference type="NCBI Taxonomy" id="1071381"/>
    <lineage>
        <taxon>Eukaryota</taxon>
        <taxon>Fungi</taxon>
        <taxon>Dikarya</taxon>
        <taxon>Ascomycota</taxon>
        <taxon>Saccharomycotina</taxon>
        <taxon>Saccharomycetes</taxon>
        <taxon>Saccharomycetales</taxon>
        <taxon>Saccharomycetaceae</taxon>
        <taxon>Tetrapisispora</taxon>
    </lineage>
</organism>
<protein>
    <recommendedName>
        <fullName evidence="2">LCCL domain-containing protein</fullName>
    </recommendedName>
</protein>
<keyword evidence="4" id="KW-1185">Reference proteome</keyword>
<accession>G8BZ89</accession>
<dbReference type="HOGENOM" id="CLU_011125_2_0_1"/>
<dbReference type="Gene3D" id="2.170.130.20">
    <property type="entry name" value="LCCL-like domain"/>
    <property type="match status" value="1"/>
</dbReference>
<feature type="transmembrane region" description="Helical" evidence="1">
    <location>
        <begin position="111"/>
        <end position="129"/>
    </location>
</feature>
<evidence type="ECO:0000256" key="1">
    <source>
        <dbReference type="SAM" id="Phobius"/>
    </source>
</evidence>
<sequence>MSGRFDEGPSSAFENNGSDEFLENISMSDFNATSKQSEDANTRATDSRGESWMLLNNRNILGVTLNKIWNGPDEPSDEEPHFPYRWDFTRTIEEYPSKVFEKSLPNKKIRWGFLFFYCIFWYAVLQSLLHPYLFQEPFYYIKGDNNHEELKKIPIISLSCNSYLNWEGTNNACGINAESCGPFEDKEYFIRCPALCDQGGYLYSAVAVGANRMKYIGYQIGGGRLDKPGLNNELSYPYRADSFPCSAAVHAGIISPIIGGCARIAMDGSQINFPAREGKHGTGLSIVFNTFFPGSYTFKEVQEGIMSGCYDPRFLVLLINIMFGLVVFYLYKGIVGYWIITIVGYWTIVLATDPPVVVDPHDSYSSYELISVGFQRLLPLGFVLYVMWKCSIKRTLEEGSPLAKLLCWYPTFWLGVLNNVTFDRLPVDRLNATDLKEQAGALTAVLSILCTIITCAIIQAYSLWKSGRFQKYFKIYITLIISVVLLATLPGLNLRIHHYILGILLVPGCATRGTSAYLFQGILVGLILSGVARWDFASVVETDFALLRGEAGGSLEPPQFVFDSDESHKISWNLHNTTSTDHTGLIDGVSLLINDFEVYVGKNTTIDLDTLIIENALLNHLIEEAITNTEHDGAYLYLRIAQASTNNPSTNRGDYTNAGLLEWPQGVWHEPEPGVS</sequence>
<feature type="transmembrane region" description="Helical" evidence="1">
    <location>
        <begin position="516"/>
        <end position="534"/>
    </location>
</feature>
<dbReference type="Pfam" id="PF03815">
    <property type="entry name" value="LCCL"/>
    <property type="match status" value="1"/>
</dbReference>
<feature type="transmembrane region" description="Helical" evidence="1">
    <location>
        <begin position="441"/>
        <end position="464"/>
    </location>
</feature>
<keyword evidence="1" id="KW-1133">Transmembrane helix</keyword>
<dbReference type="InterPro" id="IPR004043">
    <property type="entry name" value="LCCL"/>
</dbReference>
<keyword evidence="1" id="KW-0472">Membrane</keyword>
<feature type="domain" description="LCCL" evidence="2">
    <location>
        <begin position="178"/>
        <end position="277"/>
    </location>
</feature>
<dbReference type="InterPro" id="IPR051957">
    <property type="entry name" value="CRISP-LCCL_domain"/>
</dbReference>
<dbReference type="eggNOG" id="ENOG502QUEX">
    <property type="taxonomic scope" value="Eukaryota"/>
</dbReference>
<dbReference type="PANTHER" id="PTHR31331">
    <property type="entry name" value="LCCL DOMAIN PROTEIN (AFU_ORTHOLOGUE AFUA_5G08630)"/>
    <property type="match status" value="1"/>
</dbReference>
<evidence type="ECO:0000313" key="4">
    <source>
        <dbReference type="Proteomes" id="UP000005666"/>
    </source>
</evidence>
<evidence type="ECO:0000313" key="3">
    <source>
        <dbReference type="EMBL" id="CCE65217.1"/>
    </source>
</evidence>
<dbReference type="KEGG" id="tpf:TPHA_0K00830"/>
<feature type="transmembrane region" description="Helical" evidence="1">
    <location>
        <begin position="314"/>
        <end position="331"/>
    </location>
</feature>
<dbReference type="SUPFAM" id="SSF69848">
    <property type="entry name" value="LCCL domain"/>
    <property type="match status" value="1"/>
</dbReference>
<dbReference type="InterPro" id="IPR036609">
    <property type="entry name" value="LCCL_sf"/>
</dbReference>
<dbReference type="EMBL" id="HE612866">
    <property type="protein sequence ID" value="CCE65217.1"/>
    <property type="molecule type" value="Genomic_DNA"/>
</dbReference>
<dbReference type="PANTHER" id="PTHR31331:SF1">
    <property type="entry name" value="CYSTEINE RICH SECRETORY PROTEIN LCCL DOMAIN CONTAINING 2"/>
    <property type="match status" value="1"/>
</dbReference>
<proteinExistence type="predicted"/>
<feature type="transmembrane region" description="Helical" evidence="1">
    <location>
        <begin position="338"/>
        <end position="357"/>
    </location>
</feature>
<reference evidence="3 4" key="1">
    <citation type="journal article" date="2011" name="Proc. Natl. Acad. Sci. U.S.A.">
        <title>Evolutionary erosion of yeast sex chromosomes by mating-type switching accidents.</title>
        <authorList>
            <person name="Gordon J.L."/>
            <person name="Armisen D."/>
            <person name="Proux-Wera E."/>
            <person name="Oheigeartaigh S.S."/>
            <person name="Byrne K.P."/>
            <person name="Wolfe K.H."/>
        </authorList>
    </citation>
    <scope>NUCLEOTIDE SEQUENCE [LARGE SCALE GENOMIC DNA]</scope>
    <source>
        <strain evidence="4">ATCC 24235 / CBS 4417 / NBRC 1672 / NRRL Y-8282 / UCD 70-5</strain>
    </source>
</reference>
<feature type="transmembrane region" description="Helical" evidence="1">
    <location>
        <begin position="369"/>
        <end position="390"/>
    </location>
</feature>
<dbReference type="OrthoDB" id="441660at2759"/>
<dbReference type="RefSeq" id="XP_003687651.1">
    <property type="nucleotide sequence ID" value="XM_003687603.1"/>
</dbReference>
<dbReference type="AlphaFoldDB" id="G8BZ89"/>
<keyword evidence="1" id="KW-0812">Transmembrane</keyword>
<dbReference type="Proteomes" id="UP000005666">
    <property type="component" value="Chromosome 11"/>
</dbReference>
<evidence type="ECO:0000259" key="2">
    <source>
        <dbReference type="Pfam" id="PF03815"/>
    </source>
</evidence>